<evidence type="ECO:0000313" key="2">
    <source>
        <dbReference type="EMBL" id="OWZ03593.1"/>
    </source>
</evidence>
<dbReference type="AlphaFoldDB" id="A0A225VDX6"/>
<evidence type="ECO:0000313" key="3">
    <source>
        <dbReference type="Proteomes" id="UP000198211"/>
    </source>
</evidence>
<accession>A0A225VDX6</accession>
<feature type="chain" id="PRO_5012511007" evidence="1">
    <location>
        <begin position="23"/>
        <end position="136"/>
    </location>
</feature>
<keyword evidence="1" id="KW-0732">Signal</keyword>
<evidence type="ECO:0000256" key="1">
    <source>
        <dbReference type="SAM" id="SignalP"/>
    </source>
</evidence>
<reference evidence="3" key="1">
    <citation type="submission" date="2017-03" db="EMBL/GenBank/DDBJ databases">
        <title>Phytopthora megakarya and P. palmivora, two closely related causual agents of cacao black pod achieved similar genome size and gene model numbers by different mechanisms.</title>
        <authorList>
            <person name="Ali S."/>
            <person name="Shao J."/>
            <person name="Larry D.J."/>
            <person name="Kronmiller B."/>
            <person name="Shen D."/>
            <person name="Strem M.D."/>
            <person name="Melnick R.L."/>
            <person name="Guiltinan M.J."/>
            <person name="Tyler B.M."/>
            <person name="Meinhardt L.W."/>
            <person name="Bailey B.A."/>
        </authorList>
    </citation>
    <scope>NUCLEOTIDE SEQUENCE [LARGE SCALE GENOMIC DNA]</scope>
    <source>
        <strain evidence="3">zdho120</strain>
    </source>
</reference>
<name>A0A225VDX6_9STRA</name>
<comment type="caution">
    <text evidence="2">The sequence shown here is derived from an EMBL/GenBank/DDBJ whole genome shotgun (WGS) entry which is preliminary data.</text>
</comment>
<feature type="signal peptide" evidence="1">
    <location>
        <begin position="1"/>
        <end position="22"/>
    </location>
</feature>
<organism evidence="2 3">
    <name type="scientific">Phytophthora megakarya</name>
    <dbReference type="NCBI Taxonomy" id="4795"/>
    <lineage>
        <taxon>Eukaryota</taxon>
        <taxon>Sar</taxon>
        <taxon>Stramenopiles</taxon>
        <taxon>Oomycota</taxon>
        <taxon>Peronosporomycetes</taxon>
        <taxon>Peronosporales</taxon>
        <taxon>Peronosporaceae</taxon>
        <taxon>Phytophthora</taxon>
    </lineage>
</organism>
<dbReference type="EMBL" id="NBNE01005430">
    <property type="protein sequence ID" value="OWZ03593.1"/>
    <property type="molecule type" value="Genomic_DNA"/>
</dbReference>
<sequence length="136" mass="15730">MRRGNSILMVLLFSYGSIISTALEAKHTNSAQVVSPHDTNNPRYIDRKVLRTIDEGDEERGFTLGELMKIDDLVQETAPIQRLLPNFEKLNRHNKEALDLAEILRKYKKIPWEKVVKVGDLYAFFLKNPAAFRKME</sequence>
<protein>
    <submittedName>
        <fullName evidence="2">RxLR effector protein</fullName>
    </submittedName>
</protein>
<proteinExistence type="predicted"/>
<gene>
    <name evidence="2" type="ORF">PHMEG_00024647</name>
</gene>
<dbReference type="Proteomes" id="UP000198211">
    <property type="component" value="Unassembled WGS sequence"/>
</dbReference>
<keyword evidence="3" id="KW-1185">Reference proteome</keyword>